<reference evidence="1 2" key="1">
    <citation type="submission" date="2018-02" db="EMBL/GenBank/DDBJ databases">
        <title>Genomic Encyclopedia of Archaeal and Bacterial Type Strains, Phase II (KMG-II): from individual species to whole genera.</title>
        <authorList>
            <person name="Goeker M."/>
        </authorList>
    </citation>
    <scope>NUCLEOTIDE SEQUENCE [LARGE SCALE GENOMIC DNA]</scope>
    <source>
        <strain evidence="1 2">YU 961-1</strain>
    </source>
</reference>
<sequence>MYVDKPHVGGPAGAGIADLVAAANSGGFTVSETGGQALLTAIRNLIDWIDGQQDTFGKLSQTPKLGLSNNAEIMKPFMVQVATDDRGFVTQLLKLRASLTDAQSAITTAMANYAGTDQKAAHVVGQSGPGE</sequence>
<accession>A0A2S6GBN3</accession>
<keyword evidence="2" id="KW-1185">Reference proteome</keyword>
<protein>
    <submittedName>
        <fullName evidence="1">Uncharacterized protein</fullName>
    </submittedName>
</protein>
<organism evidence="1 2">
    <name type="scientific">Actinokineospora auranticolor</name>
    <dbReference type="NCBI Taxonomy" id="155976"/>
    <lineage>
        <taxon>Bacteria</taxon>
        <taxon>Bacillati</taxon>
        <taxon>Actinomycetota</taxon>
        <taxon>Actinomycetes</taxon>
        <taxon>Pseudonocardiales</taxon>
        <taxon>Pseudonocardiaceae</taxon>
        <taxon>Actinokineospora</taxon>
    </lineage>
</organism>
<comment type="caution">
    <text evidence="1">The sequence shown here is derived from an EMBL/GenBank/DDBJ whole genome shotgun (WGS) entry which is preliminary data.</text>
</comment>
<proteinExistence type="predicted"/>
<dbReference type="RefSeq" id="WP_104483512.1">
    <property type="nucleotide sequence ID" value="NZ_CP154825.1"/>
</dbReference>
<dbReference type="EMBL" id="PTIX01000042">
    <property type="protein sequence ID" value="PPK61343.1"/>
    <property type="molecule type" value="Genomic_DNA"/>
</dbReference>
<name>A0A2S6GBN3_9PSEU</name>
<evidence type="ECO:0000313" key="1">
    <source>
        <dbReference type="EMBL" id="PPK61343.1"/>
    </source>
</evidence>
<dbReference type="AlphaFoldDB" id="A0A2S6GBN3"/>
<gene>
    <name evidence="1" type="ORF">CLV40_14216</name>
</gene>
<evidence type="ECO:0000313" key="2">
    <source>
        <dbReference type="Proteomes" id="UP000239203"/>
    </source>
</evidence>
<dbReference type="OrthoDB" id="3699236at2"/>
<dbReference type="Proteomes" id="UP000239203">
    <property type="component" value="Unassembled WGS sequence"/>
</dbReference>